<evidence type="ECO:0000256" key="2">
    <source>
        <dbReference type="SAM" id="MobiDB-lite"/>
    </source>
</evidence>
<dbReference type="Gene3D" id="3.40.50.1240">
    <property type="entry name" value="Phosphoglycerate mutase-like"/>
    <property type="match status" value="1"/>
</dbReference>
<dbReference type="CDD" id="cd07067">
    <property type="entry name" value="HP_PGM_like"/>
    <property type="match status" value="1"/>
</dbReference>
<dbReference type="SUPFAM" id="SSF53254">
    <property type="entry name" value="Phosphoglycerate mutase-like"/>
    <property type="match status" value="1"/>
</dbReference>
<feature type="region of interest" description="Disordered" evidence="2">
    <location>
        <begin position="179"/>
        <end position="200"/>
    </location>
</feature>
<dbReference type="SMART" id="SM00855">
    <property type="entry name" value="PGAM"/>
    <property type="match status" value="1"/>
</dbReference>
<dbReference type="EMBL" id="BAAAZO010000002">
    <property type="protein sequence ID" value="GAA3599638.1"/>
    <property type="molecule type" value="Genomic_DNA"/>
</dbReference>
<evidence type="ECO:0000313" key="3">
    <source>
        <dbReference type="EMBL" id="GAA3599638.1"/>
    </source>
</evidence>
<dbReference type="InterPro" id="IPR013078">
    <property type="entry name" value="His_Pase_superF_clade-1"/>
</dbReference>
<dbReference type="PANTHER" id="PTHR20935:SF0">
    <property type="entry name" value="SERINE_THREONINE-PROTEIN PHOSPHATASE PGAM5, MITOCHONDRIAL"/>
    <property type="match status" value="1"/>
</dbReference>
<keyword evidence="4" id="KW-1185">Reference proteome</keyword>
<accession>A0ABP6Z7F0</accession>
<evidence type="ECO:0000256" key="1">
    <source>
        <dbReference type="ARBA" id="ARBA00022801"/>
    </source>
</evidence>
<reference evidence="4" key="1">
    <citation type="journal article" date="2019" name="Int. J. Syst. Evol. Microbiol.">
        <title>The Global Catalogue of Microorganisms (GCM) 10K type strain sequencing project: providing services to taxonomists for standard genome sequencing and annotation.</title>
        <authorList>
            <consortium name="The Broad Institute Genomics Platform"/>
            <consortium name="The Broad Institute Genome Sequencing Center for Infectious Disease"/>
            <person name="Wu L."/>
            <person name="Ma J."/>
        </authorList>
    </citation>
    <scope>NUCLEOTIDE SEQUENCE [LARGE SCALE GENOMIC DNA]</scope>
    <source>
        <strain evidence="4">JCM 16902</strain>
    </source>
</reference>
<protein>
    <submittedName>
        <fullName evidence="3">Histidine phosphatase family protein</fullName>
    </submittedName>
</protein>
<organism evidence="3 4">
    <name type="scientific">Kineosporia mesophila</name>
    <dbReference type="NCBI Taxonomy" id="566012"/>
    <lineage>
        <taxon>Bacteria</taxon>
        <taxon>Bacillati</taxon>
        <taxon>Actinomycetota</taxon>
        <taxon>Actinomycetes</taxon>
        <taxon>Kineosporiales</taxon>
        <taxon>Kineosporiaceae</taxon>
        <taxon>Kineosporia</taxon>
    </lineage>
</organism>
<evidence type="ECO:0000313" key="4">
    <source>
        <dbReference type="Proteomes" id="UP001501074"/>
    </source>
</evidence>
<sequence>MPTTTLYLVRHGEQKIENDHESDSGLSPHGRLQAGQLGRRLAGLQASGTSFDAVHHSSLVRAVQTTQIVAAHLPGVAVHACDLVRDRTPVPDTYPARYRDFFAQVPDDERDPGAHVLRTAVERLGAVGERDRTDLVITHNFVIGWFVRHVLDAPDWRWLGLNQANGALTVVRWTRDEAQPGRPPALLSFNDTGHLEPSTP</sequence>
<comment type="caution">
    <text evidence="3">The sequence shown here is derived from an EMBL/GenBank/DDBJ whole genome shotgun (WGS) entry which is preliminary data.</text>
</comment>
<dbReference type="InterPro" id="IPR051021">
    <property type="entry name" value="Mito_Ser/Thr_phosphatase"/>
</dbReference>
<dbReference type="InterPro" id="IPR029033">
    <property type="entry name" value="His_PPase_superfam"/>
</dbReference>
<keyword evidence="1" id="KW-0378">Hydrolase</keyword>
<gene>
    <name evidence="3" type="ORF">GCM10022223_13870</name>
</gene>
<dbReference type="Proteomes" id="UP001501074">
    <property type="component" value="Unassembled WGS sequence"/>
</dbReference>
<proteinExistence type="predicted"/>
<dbReference type="RefSeq" id="WP_231489030.1">
    <property type="nucleotide sequence ID" value="NZ_BAAAZO010000002.1"/>
</dbReference>
<name>A0ABP6Z7F0_9ACTN</name>
<dbReference type="Pfam" id="PF00300">
    <property type="entry name" value="His_Phos_1"/>
    <property type="match status" value="1"/>
</dbReference>
<dbReference type="PANTHER" id="PTHR20935">
    <property type="entry name" value="PHOSPHOGLYCERATE MUTASE-RELATED"/>
    <property type="match status" value="1"/>
</dbReference>